<protein>
    <submittedName>
        <fullName evidence="1">Uncharacterized protein</fullName>
    </submittedName>
</protein>
<proteinExistence type="predicted"/>
<dbReference type="AlphaFoldDB" id="A0A3E3I080"/>
<keyword evidence="2" id="KW-1185">Reference proteome</keyword>
<organism evidence="1 2">
    <name type="scientific">Eisenbergiella massiliensis</name>
    <dbReference type="NCBI Taxonomy" id="1720294"/>
    <lineage>
        <taxon>Bacteria</taxon>
        <taxon>Bacillati</taxon>
        <taxon>Bacillota</taxon>
        <taxon>Clostridia</taxon>
        <taxon>Lachnospirales</taxon>
        <taxon>Lachnospiraceae</taxon>
        <taxon>Eisenbergiella</taxon>
    </lineage>
</organism>
<comment type="caution">
    <text evidence="1">The sequence shown here is derived from an EMBL/GenBank/DDBJ whole genome shotgun (WGS) entry which is preliminary data.</text>
</comment>
<reference evidence="1" key="1">
    <citation type="submission" date="2018-08" db="EMBL/GenBank/DDBJ databases">
        <title>A genome reference for cultivated species of the human gut microbiota.</title>
        <authorList>
            <person name="Zou Y."/>
            <person name="Xue W."/>
            <person name="Luo G."/>
        </authorList>
    </citation>
    <scope>NUCLEOTIDE SEQUENCE [LARGE SCALE GENOMIC DNA]</scope>
    <source>
        <strain evidence="1">TF05-5AC</strain>
    </source>
</reference>
<dbReference type="Proteomes" id="UP000260812">
    <property type="component" value="Unassembled WGS sequence"/>
</dbReference>
<dbReference type="GeneID" id="97989013"/>
<name>A0A3E3I080_9FIRM</name>
<accession>A0A3E3I080</accession>
<evidence type="ECO:0000313" key="1">
    <source>
        <dbReference type="EMBL" id="RGE57563.1"/>
    </source>
</evidence>
<dbReference type="RefSeq" id="WP_117545209.1">
    <property type="nucleotide sequence ID" value="NZ_QVLV01000015.1"/>
</dbReference>
<gene>
    <name evidence="1" type="ORF">DXC51_19595</name>
</gene>
<evidence type="ECO:0000313" key="2">
    <source>
        <dbReference type="Proteomes" id="UP000260812"/>
    </source>
</evidence>
<dbReference type="EMBL" id="QVLV01000015">
    <property type="protein sequence ID" value="RGE57563.1"/>
    <property type="molecule type" value="Genomic_DNA"/>
</dbReference>
<sequence>MSEAILSAAVTLLVCMINNYYQMRKSREQHSKTIALVEYRLDELTKRVDKHNNVIERTYKLEEVAALQEEKIRVANRRIEDLEKEKKE</sequence>